<accession>A0ABV3LGT9</accession>
<evidence type="ECO:0008006" key="4">
    <source>
        <dbReference type="Google" id="ProtNLM"/>
    </source>
</evidence>
<dbReference type="Proteomes" id="UP001553715">
    <property type="component" value="Unassembled WGS sequence"/>
</dbReference>
<dbReference type="RefSeq" id="WP_052166878.1">
    <property type="nucleotide sequence ID" value="NZ_JAJVKR010000010.1"/>
</dbReference>
<evidence type="ECO:0000256" key="1">
    <source>
        <dbReference type="SAM" id="MobiDB-lite"/>
    </source>
</evidence>
<proteinExistence type="predicted"/>
<evidence type="ECO:0000313" key="3">
    <source>
        <dbReference type="Proteomes" id="UP001553715"/>
    </source>
</evidence>
<gene>
    <name evidence="2" type="ORF">AB0301_08670</name>
</gene>
<organism evidence="2 3">
    <name type="scientific">Microbacterium profundi</name>
    <dbReference type="NCBI Taxonomy" id="450380"/>
    <lineage>
        <taxon>Bacteria</taxon>
        <taxon>Bacillati</taxon>
        <taxon>Actinomycetota</taxon>
        <taxon>Actinomycetes</taxon>
        <taxon>Micrococcales</taxon>
        <taxon>Microbacteriaceae</taxon>
        <taxon>Microbacterium</taxon>
    </lineage>
</organism>
<sequence length="238" mass="24993">MKIEETALGPVRIAWTSAVDDADLLGAVRVLGPSQRIRHDSMDAVRARRFATGRRLLSALVHGPSAGAVRIESVCDRCGGDHGRPRIEGAPFAVSLSYAGDMVVAAAVGLDAASAVGIDIERRTSDVDSPMRELTHLFAPHEPPGLREWTEIEAAVKADGRGLRVPPADVAFGERSPMLPGGRVVHVPGRLERMEVAPAPGPPDHIVSVAVVAAASEAAPEAVRHPTTHGTAPRAAPR</sequence>
<comment type="caution">
    <text evidence="2">The sequence shown here is derived from an EMBL/GenBank/DDBJ whole genome shotgun (WGS) entry which is preliminary data.</text>
</comment>
<keyword evidence="3" id="KW-1185">Reference proteome</keyword>
<dbReference type="Gene3D" id="3.90.470.20">
    <property type="entry name" value="4'-phosphopantetheinyl transferase domain"/>
    <property type="match status" value="1"/>
</dbReference>
<dbReference type="EMBL" id="JBFBMH010000010">
    <property type="protein sequence ID" value="MEW1975132.1"/>
    <property type="molecule type" value="Genomic_DNA"/>
</dbReference>
<dbReference type="SUPFAM" id="SSF56214">
    <property type="entry name" value="4'-phosphopantetheinyl transferase"/>
    <property type="match status" value="2"/>
</dbReference>
<reference evidence="2 3" key="1">
    <citation type="submission" date="2024-06" db="EMBL/GenBank/DDBJ databases">
        <title>The Natural Products Discovery Center: Release of the First 8490 Sequenced Strains for Exploring Actinobacteria Biosynthetic Diversity.</title>
        <authorList>
            <person name="Kalkreuter E."/>
            <person name="Kautsar S.A."/>
            <person name="Yang D."/>
            <person name="Bader C.D."/>
            <person name="Teijaro C.N."/>
            <person name="Fluegel L."/>
            <person name="Davis C.M."/>
            <person name="Simpson J.R."/>
            <person name="Lauterbach L."/>
            <person name="Steele A.D."/>
            <person name="Gui C."/>
            <person name="Meng S."/>
            <person name="Li G."/>
            <person name="Viehrig K."/>
            <person name="Ye F."/>
            <person name="Su P."/>
            <person name="Kiefer A.F."/>
            <person name="Nichols A."/>
            <person name="Cepeda A.J."/>
            <person name="Yan W."/>
            <person name="Fan B."/>
            <person name="Jiang Y."/>
            <person name="Adhikari A."/>
            <person name="Zheng C.-J."/>
            <person name="Schuster L."/>
            <person name="Cowan T.M."/>
            <person name="Smanski M.J."/>
            <person name="Chevrette M.G."/>
            <person name="De Carvalho L.P.S."/>
            <person name="Shen B."/>
        </authorList>
    </citation>
    <scope>NUCLEOTIDE SEQUENCE [LARGE SCALE GENOMIC DNA]</scope>
    <source>
        <strain evidence="2 3">NPDC077434</strain>
    </source>
</reference>
<evidence type="ECO:0000313" key="2">
    <source>
        <dbReference type="EMBL" id="MEW1975132.1"/>
    </source>
</evidence>
<dbReference type="InterPro" id="IPR037143">
    <property type="entry name" value="4-PPantetheinyl_Trfase_dom_sf"/>
</dbReference>
<protein>
    <recommendedName>
        <fullName evidence="4">4-phosphopantetheinyl transferase</fullName>
    </recommendedName>
</protein>
<feature type="region of interest" description="Disordered" evidence="1">
    <location>
        <begin position="218"/>
        <end position="238"/>
    </location>
</feature>
<name>A0ABV3LGT9_9MICO</name>